<feature type="domain" description="KANL3/Tex30 alpha/beta hydrolase-like" evidence="1">
    <location>
        <begin position="27"/>
        <end position="192"/>
    </location>
</feature>
<evidence type="ECO:0000313" key="3">
    <source>
        <dbReference type="Proteomes" id="UP000460715"/>
    </source>
</evidence>
<name>A0A845BAC4_9PROT</name>
<dbReference type="Gene3D" id="3.40.50.1820">
    <property type="entry name" value="alpha/beta hydrolase"/>
    <property type="match status" value="1"/>
</dbReference>
<comment type="caution">
    <text evidence="2">The sequence shown here is derived from an EMBL/GenBank/DDBJ whole genome shotgun (WGS) entry which is preliminary data.</text>
</comment>
<sequence length="217" mass="22689">MNRTSRTVAIPPLGLRGILMPPAAGRGVVVFAHGSGSSRLSPRNTAVAATLWQRGLGALLFDLLLPEEGEDRSKVFDIALLARRLVQATDWLLSPAGVGGAVPVGYFGASTGSAAALVAAGERAQVVRAVVSRGGRPDLARPEALRRVTMPTLLLVGRLDGEVLALNRAAAAELGGEHHVAVVEGASHLFAEPGTLETVARLAADWFDARLQREEQA</sequence>
<dbReference type="SUPFAM" id="SSF53474">
    <property type="entry name" value="alpha/beta-Hydrolases"/>
    <property type="match status" value="1"/>
</dbReference>
<dbReference type="GO" id="GO:0016787">
    <property type="term" value="F:hydrolase activity"/>
    <property type="evidence" value="ECO:0007669"/>
    <property type="project" value="UniProtKB-KW"/>
</dbReference>
<dbReference type="Proteomes" id="UP000460715">
    <property type="component" value="Unassembled WGS sequence"/>
</dbReference>
<dbReference type="EMBL" id="SNVJ01000004">
    <property type="protein sequence ID" value="MXP63034.1"/>
    <property type="molecule type" value="Genomic_DNA"/>
</dbReference>
<dbReference type="Pfam" id="PF20408">
    <property type="entry name" value="Abhydrolase_11"/>
    <property type="match status" value="1"/>
</dbReference>
<reference evidence="2 3" key="1">
    <citation type="submission" date="2019-03" db="EMBL/GenBank/DDBJ databases">
        <title>Roseomonas sp. a novel Roseomonas species isolated from Sea whip Gorgonian.</title>
        <authorList>
            <person name="Li F."/>
            <person name="Pan X."/>
            <person name="Huang S."/>
            <person name="Li Z."/>
            <person name="Meng B."/>
        </authorList>
    </citation>
    <scope>NUCLEOTIDE SEQUENCE [LARGE SCALE GENOMIC DNA]</scope>
    <source>
        <strain evidence="2 3">M0104</strain>
    </source>
</reference>
<gene>
    <name evidence="2" type="ORF">E0493_06660</name>
</gene>
<proteinExistence type="predicted"/>
<keyword evidence="2" id="KW-0378">Hydrolase</keyword>
<organism evidence="2 3">
    <name type="scientific">Teichococcus coralli</name>
    <dbReference type="NCBI Taxonomy" id="2545983"/>
    <lineage>
        <taxon>Bacteria</taxon>
        <taxon>Pseudomonadati</taxon>
        <taxon>Pseudomonadota</taxon>
        <taxon>Alphaproteobacteria</taxon>
        <taxon>Acetobacterales</taxon>
        <taxon>Roseomonadaceae</taxon>
        <taxon>Roseomonas</taxon>
    </lineage>
</organism>
<keyword evidence="3" id="KW-1185">Reference proteome</keyword>
<evidence type="ECO:0000259" key="1">
    <source>
        <dbReference type="Pfam" id="PF20408"/>
    </source>
</evidence>
<dbReference type="InterPro" id="IPR046879">
    <property type="entry name" value="KANL3/Tex30_Abhydrolase"/>
</dbReference>
<dbReference type="InterPro" id="IPR029058">
    <property type="entry name" value="AB_hydrolase_fold"/>
</dbReference>
<dbReference type="AlphaFoldDB" id="A0A845BAC4"/>
<dbReference type="RefSeq" id="WP_202396955.1">
    <property type="nucleotide sequence ID" value="NZ_SNVJ01000004.1"/>
</dbReference>
<evidence type="ECO:0000313" key="2">
    <source>
        <dbReference type="EMBL" id="MXP63034.1"/>
    </source>
</evidence>
<protein>
    <submittedName>
        <fullName evidence="2">Alpha/beta hydrolase</fullName>
    </submittedName>
</protein>
<accession>A0A845BAC4</accession>